<comment type="caution">
    <text evidence="5">The sequence shown here is derived from an EMBL/GenBank/DDBJ whole genome shotgun (WGS) entry which is preliminary data.</text>
</comment>
<dbReference type="InterPro" id="IPR015421">
    <property type="entry name" value="PyrdxlP-dep_Trfase_major"/>
</dbReference>
<organism evidence="5 6">
    <name type="scientific">Allorhodopirellula heiligendammensis</name>
    <dbReference type="NCBI Taxonomy" id="2714739"/>
    <lineage>
        <taxon>Bacteria</taxon>
        <taxon>Pseudomonadati</taxon>
        <taxon>Planctomycetota</taxon>
        <taxon>Planctomycetia</taxon>
        <taxon>Pirellulales</taxon>
        <taxon>Pirellulaceae</taxon>
        <taxon>Allorhodopirellula</taxon>
    </lineage>
</organism>
<keyword evidence="5" id="KW-0808">Transferase</keyword>
<dbReference type="Gene3D" id="3.90.1150.10">
    <property type="entry name" value="Aspartate Aminotransferase, domain 1"/>
    <property type="match status" value="1"/>
</dbReference>
<reference evidence="5 6" key="1">
    <citation type="journal article" date="2020" name="Antonie Van Leeuwenhoek">
        <title>Rhodopirellula heiligendammensis sp. nov., Rhodopirellula pilleata sp. nov., and Rhodopirellula solitaria sp. nov. isolated from natural or artificial marine surfaces in Northern Germany and California, USA, and emended description of the genus Rhodopirellula.</title>
        <authorList>
            <person name="Kallscheuer N."/>
            <person name="Wiegand S."/>
            <person name="Jogler M."/>
            <person name="Boedeker C."/>
            <person name="Peeters S.H."/>
            <person name="Rast P."/>
            <person name="Heuer A."/>
            <person name="Jetten M.S.M."/>
            <person name="Rohde M."/>
            <person name="Jogler C."/>
        </authorList>
    </citation>
    <scope>NUCLEOTIDE SEQUENCE [LARGE SCALE GENOMIC DNA]</scope>
    <source>
        <strain evidence="5 6">Poly21</strain>
    </source>
</reference>
<dbReference type="PIRSF" id="PIRSF000390">
    <property type="entry name" value="PLP_StrS"/>
    <property type="match status" value="1"/>
</dbReference>
<proteinExistence type="inferred from homology"/>
<evidence type="ECO:0000256" key="2">
    <source>
        <dbReference type="PIRSR" id="PIRSR000390-1"/>
    </source>
</evidence>
<evidence type="ECO:0000256" key="4">
    <source>
        <dbReference type="RuleBase" id="RU004508"/>
    </source>
</evidence>
<evidence type="ECO:0000256" key="3">
    <source>
        <dbReference type="PIRSR" id="PIRSR000390-2"/>
    </source>
</evidence>
<protein>
    <submittedName>
        <fullName evidence="5">UDP-4-amino-4-deoxy-L-arabinose--oxoglutarate aminotransferase</fullName>
        <ecNumber evidence="5">2.6.1.87</ecNumber>
    </submittedName>
</protein>
<dbReference type="GO" id="GO:0030170">
    <property type="term" value="F:pyridoxal phosphate binding"/>
    <property type="evidence" value="ECO:0007669"/>
    <property type="project" value="TreeGrafter"/>
</dbReference>
<keyword evidence="6" id="KW-1185">Reference proteome</keyword>
<feature type="modified residue" description="N6-(pyridoxal phosphate)lysine" evidence="3">
    <location>
        <position position="189"/>
    </location>
</feature>
<keyword evidence="3 4" id="KW-0663">Pyridoxal phosphate</keyword>
<gene>
    <name evidence="5" type="primary">arnB</name>
    <name evidence="5" type="ORF">Poly21_23140</name>
</gene>
<dbReference type="Gene3D" id="3.40.640.10">
    <property type="entry name" value="Type I PLP-dependent aspartate aminotransferase-like (Major domain)"/>
    <property type="match status" value="1"/>
</dbReference>
<dbReference type="Pfam" id="PF01041">
    <property type="entry name" value="DegT_DnrJ_EryC1"/>
    <property type="match status" value="1"/>
</dbReference>
<dbReference type="PANTHER" id="PTHR30244:SF34">
    <property type="entry name" value="DTDP-4-AMINO-4,6-DIDEOXYGALACTOSE TRANSAMINASE"/>
    <property type="match status" value="1"/>
</dbReference>
<dbReference type="EC" id="2.6.1.87" evidence="5"/>
<dbReference type="InterPro" id="IPR020026">
    <property type="entry name" value="PseC"/>
</dbReference>
<dbReference type="GO" id="GO:0000271">
    <property type="term" value="P:polysaccharide biosynthetic process"/>
    <property type="evidence" value="ECO:0007669"/>
    <property type="project" value="TreeGrafter"/>
</dbReference>
<accession>A0A5C6BTF4</accession>
<evidence type="ECO:0000313" key="6">
    <source>
        <dbReference type="Proteomes" id="UP000319908"/>
    </source>
</evidence>
<dbReference type="AlphaFoldDB" id="A0A5C6BTF4"/>
<dbReference type="CDD" id="cd00616">
    <property type="entry name" value="AHBA_syn"/>
    <property type="match status" value="1"/>
</dbReference>
<dbReference type="InterPro" id="IPR015424">
    <property type="entry name" value="PyrdxlP-dep_Trfase"/>
</dbReference>
<keyword evidence="5" id="KW-0032">Aminotransferase</keyword>
<evidence type="ECO:0000313" key="5">
    <source>
        <dbReference type="EMBL" id="TWU15122.1"/>
    </source>
</evidence>
<dbReference type="InterPro" id="IPR000653">
    <property type="entry name" value="DegT/StrS_aminotransferase"/>
</dbReference>
<dbReference type="InterPro" id="IPR015422">
    <property type="entry name" value="PyrdxlP-dep_Trfase_small"/>
</dbReference>
<dbReference type="PANTHER" id="PTHR30244">
    <property type="entry name" value="TRANSAMINASE"/>
    <property type="match status" value="1"/>
</dbReference>
<evidence type="ECO:0000256" key="1">
    <source>
        <dbReference type="ARBA" id="ARBA00037999"/>
    </source>
</evidence>
<dbReference type="GO" id="GO:0099620">
    <property type="term" value="F:UDP-4-amino-4-deoxy-L-arabinose aminotransferase"/>
    <property type="evidence" value="ECO:0007669"/>
    <property type="project" value="UniProtKB-EC"/>
</dbReference>
<sequence>MIPYGRQSIDEADIEAVAAALRSDWLTQGPAIEAFEASLAQHCRSRYAVACNSGTAALHMAYAAAGVGPGSVVVVPTNTFLATANAAIYLGAEVRFCDVDSETGLMTSATLAAALRTDIGRRVRAVAPVHFAGQPCEMAAISETVQRLCPRATLIEDASHAIGGVHRDGSPVGSLGHSSMVTFSFHPVKHIAAGEGGAVTTDCPDLQKRLSSFRCHGMTKQTNELRRPTEGPWYYEMHAPGFNYRIPEMSCALASSQLKKLDRFVARRREIADHYLHELADIPGVSLPPANVLKTSAWHLFCLHVDFHALGRTRIEVMESLAGTGIGTQVHYYPVSLQPFYADRYGHTAAQFPGAMNHYERALSIPVFPAMTDGEVKQVISSIRHTFAGAQVARSIAA</sequence>
<dbReference type="EMBL" id="SJPU01000002">
    <property type="protein sequence ID" value="TWU15122.1"/>
    <property type="molecule type" value="Genomic_DNA"/>
</dbReference>
<dbReference type="RefSeq" id="WP_302118613.1">
    <property type="nucleotide sequence ID" value="NZ_SJPU01000002.1"/>
</dbReference>
<dbReference type="Proteomes" id="UP000319908">
    <property type="component" value="Unassembled WGS sequence"/>
</dbReference>
<name>A0A5C6BTF4_9BACT</name>
<dbReference type="NCBIfam" id="TIGR03588">
    <property type="entry name" value="PseC"/>
    <property type="match status" value="1"/>
</dbReference>
<comment type="similarity">
    <text evidence="1 4">Belongs to the DegT/DnrJ/EryC1 family.</text>
</comment>
<feature type="active site" description="Proton acceptor" evidence="2">
    <location>
        <position position="189"/>
    </location>
</feature>
<dbReference type="SUPFAM" id="SSF53383">
    <property type="entry name" value="PLP-dependent transferases"/>
    <property type="match status" value="1"/>
</dbReference>